<organism evidence="1 2">
    <name type="scientific">Lactarius akahatsu</name>
    <dbReference type="NCBI Taxonomy" id="416441"/>
    <lineage>
        <taxon>Eukaryota</taxon>
        <taxon>Fungi</taxon>
        <taxon>Dikarya</taxon>
        <taxon>Basidiomycota</taxon>
        <taxon>Agaricomycotina</taxon>
        <taxon>Agaricomycetes</taxon>
        <taxon>Russulales</taxon>
        <taxon>Russulaceae</taxon>
        <taxon>Lactarius</taxon>
    </lineage>
</organism>
<protein>
    <recommendedName>
        <fullName evidence="3">DNA helicase</fullName>
    </recommendedName>
</protein>
<dbReference type="EMBL" id="JAKELL010000007">
    <property type="protein sequence ID" value="KAH8997510.1"/>
    <property type="molecule type" value="Genomic_DNA"/>
</dbReference>
<keyword evidence="2" id="KW-1185">Reference proteome</keyword>
<proteinExistence type="predicted"/>
<name>A0AAD4LMN1_9AGAM</name>
<evidence type="ECO:0000313" key="1">
    <source>
        <dbReference type="EMBL" id="KAH8997510.1"/>
    </source>
</evidence>
<accession>A0AAD4LMN1</accession>
<gene>
    <name evidence="1" type="ORF">EDB92DRAFT_1436729</name>
</gene>
<comment type="caution">
    <text evidence="1">The sequence shown here is derived from an EMBL/GenBank/DDBJ whole genome shotgun (WGS) entry which is preliminary data.</text>
</comment>
<dbReference type="AlphaFoldDB" id="A0AAD4LMN1"/>
<evidence type="ECO:0000313" key="2">
    <source>
        <dbReference type="Proteomes" id="UP001201163"/>
    </source>
</evidence>
<dbReference type="Proteomes" id="UP001201163">
    <property type="component" value="Unassembled WGS sequence"/>
</dbReference>
<reference evidence="1" key="1">
    <citation type="submission" date="2022-01" db="EMBL/GenBank/DDBJ databases">
        <title>Comparative genomics reveals a dynamic genome evolution in the ectomycorrhizal milk-cap (Lactarius) mushrooms.</title>
        <authorList>
            <consortium name="DOE Joint Genome Institute"/>
            <person name="Lebreton A."/>
            <person name="Tang N."/>
            <person name="Kuo A."/>
            <person name="LaButti K."/>
            <person name="Drula E."/>
            <person name="Barry K."/>
            <person name="Clum A."/>
            <person name="Lipzen A."/>
            <person name="Mousain D."/>
            <person name="Ng V."/>
            <person name="Wang R."/>
            <person name="Wang X."/>
            <person name="Dai Y."/>
            <person name="Henrissat B."/>
            <person name="Grigoriev I.V."/>
            <person name="Guerin-Laguette A."/>
            <person name="Yu F."/>
            <person name="Martin F.M."/>
        </authorList>
    </citation>
    <scope>NUCLEOTIDE SEQUENCE</scope>
    <source>
        <strain evidence="1">QP</strain>
    </source>
</reference>
<evidence type="ECO:0008006" key="3">
    <source>
        <dbReference type="Google" id="ProtNLM"/>
    </source>
</evidence>
<sequence length="132" mass="15182">MDAPMTLKRVFRQQNQAFIEMLNDMRRGQISEQFIPKFHQLSRAIVYDDGIGPTELYPTRNEVEKANNTHLAQIKENAISFEAMDRPGLDEDGEPRVTLQEMERLLDRLVALPTVVLKTGAQVMLIKARPQF</sequence>